<dbReference type="EMBL" id="MDYQ01000062">
    <property type="protein sequence ID" value="PRP84446.1"/>
    <property type="molecule type" value="Genomic_DNA"/>
</dbReference>
<evidence type="ECO:0000256" key="3">
    <source>
        <dbReference type="ARBA" id="ARBA00022989"/>
    </source>
</evidence>
<dbReference type="InterPro" id="IPR022535">
    <property type="entry name" value="Golgi_pH-regulator_cons_dom"/>
</dbReference>
<dbReference type="PANTHER" id="PTHR15948">
    <property type="entry name" value="G-PROTEIN COUPLED RECEPTOR 89-RELATED"/>
    <property type="match status" value="1"/>
</dbReference>
<evidence type="ECO:0000256" key="4">
    <source>
        <dbReference type="ARBA" id="ARBA00023136"/>
    </source>
</evidence>
<dbReference type="InterPro" id="IPR025969">
    <property type="entry name" value="ABA_GPCR_dom"/>
</dbReference>
<dbReference type="Proteomes" id="UP000241769">
    <property type="component" value="Unassembled WGS sequence"/>
</dbReference>
<evidence type="ECO:0000313" key="9">
    <source>
        <dbReference type="Proteomes" id="UP000241769"/>
    </source>
</evidence>
<dbReference type="FunCoup" id="A0A2P6NKI2">
    <property type="interactions" value="245"/>
</dbReference>
<evidence type="ECO:0000256" key="5">
    <source>
        <dbReference type="SAM" id="Phobius"/>
    </source>
</evidence>
<feature type="domain" description="Abscisic acid G-protein coupled receptor-like" evidence="6">
    <location>
        <begin position="252"/>
        <end position="418"/>
    </location>
</feature>
<feature type="transmembrane region" description="Helical" evidence="5">
    <location>
        <begin position="98"/>
        <end position="117"/>
    </location>
</feature>
<accession>A0A2P6NKI2</accession>
<dbReference type="PANTHER" id="PTHR15948:SF0">
    <property type="entry name" value="GOLGI PH REGULATOR A-RELATED"/>
    <property type="match status" value="1"/>
</dbReference>
<dbReference type="AlphaFoldDB" id="A0A2P6NKI2"/>
<comment type="subcellular location">
    <subcellularLocation>
        <location evidence="1">Membrane</location>
        <topology evidence="1">Multi-pass membrane protein</topology>
    </subcellularLocation>
</comment>
<reference evidence="8 9" key="1">
    <citation type="journal article" date="2018" name="Genome Biol. Evol.">
        <title>Multiple Roots of Fruiting Body Formation in Amoebozoa.</title>
        <authorList>
            <person name="Hillmann F."/>
            <person name="Forbes G."/>
            <person name="Novohradska S."/>
            <person name="Ferling I."/>
            <person name="Riege K."/>
            <person name="Groth M."/>
            <person name="Westermann M."/>
            <person name="Marz M."/>
            <person name="Spaller T."/>
            <person name="Winckler T."/>
            <person name="Schaap P."/>
            <person name="Glockner G."/>
        </authorList>
    </citation>
    <scope>NUCLEOTIDE SEQUENCE [LARGE SCALE GENOMIC DNA]</scope>
    <source>
        <strain evidence="8 9">Jena</strain>
    </source>
</reference>
<keyword evidence="4 5" id="KW-0472">Membrane</keyword>
<feature type="transmembrane region" description="Helical" evidence="5">
    <location>
        <begin position="65"/>
        <end position="86"/>
    </location>
</feature>
<feature type="transmembrane region" description="Helical" evidence="5">
    <location>
        <begin position="397"/>
        <end position="419"/>
    </location>
</feature>
<dbReference type="STRING" id="1890364.A0A2P6NKI2"/>
<feature type="transmembrane region" description="Helical" evidence="5">
    <location>
        <begin position="354"/>
        <end position="377"/>
    </location>
</feature>
<keyword evidence="2 5" id="KW-0812">Transmembrane</keyword>
<comment type="caution">
    <text evidence="8">The sequence shown here is derived from an EMBL/GenBank/DDBJ whole genome shotgun (WGS) entry which is preliminary data.</text>
</comment>
<evidence type="ECO:0000256" key="1">
    <source>
        <dbReference type="ARBA" id="ARBA00004141"/>
    </source>
</evidence>
<feature type="domain" description="Golgi pH regulator conserved" evidence="7">
    <location>
        <begin position="137"/>
        <end position="203"/>
    </location>
</feature>
<feature type="transmembrane region" description="Helical" evidence="5">
    <location>
        <begin position="320"/>
        <end position="342"/>
    </location>
</feature>
<organism evidence="8 9">
    <name type="scientific">Planoprotostelium fungivorum</name>
    <dbReference type="NCBI Taxonomy" id="1890364"/>
    <lineage>
        <taxon>Eukaryota</taxon>
        <taxon>Amoebozoa</taxon>
        <taxon>Evosea</taxon>
        <taxon>Variosea</taxon>
        <taxon>Cavosteliida</taxon>
        <taxon>Cavosteliaceae</taxon>
        <taxon>Planoprotostelium</taxon>
    </lineage>
</organism>
<protein>
    <submittedName>
        <fullName evidence="8">Golgi pH regulator-like</fullName>
    </submittedName>
</protein>
<feature type="transmembrane region" description="Helical" evidence="5">
    <location>
        <begin position="145"/>
        <end position="166"/>
    </location>
</feature>
<keyword evidence="3 5" id="KW-1133">Transmembrane helix</keyword>
<dbReference type="GO" id="GO:0016020">
    <property type="term" value="C:membrane"/>
    <property type="evidence" value="ECO:0007669"/>
    <property type="project" value="UniProtKB-SubCell"/>
</dbReference>
<proteinExistence type="predicted"/>
<dbReference type="Pfam" id="PF12430">
    <property type="entry name" value="ABA_GPCR"/>
    <property type="match status" value="1"/>
</dbReference>
<keyword evidence="9" id="KW-1185">Reference proteome</keyword>
<feature type="transmembrane region" description="Helical" evidence="5">
    <location>
        <begin position="263"/>
        <end position="285"/>
    </location>
</feature>
<dbReference type="Pfam" id="PF12537">
    <property type="entry name" value="GPHR_N"/>
    <property type="match status" value="1"/>
</dbReference>
<dbReference type="InterPro" id="IPR015672">
    <property type="entry name" value="GPHR/GTG"/>
</dbReference>
<evidence type="ECO:0000259" key="6">
    <source>
        <dbReference type="Pfam" id="PF12430"/>
    </source>
</evidence>
<evidence type="ECO:0000313" key="8">
    <source>
        <dbReference type="EMBL" id="PRP84446.1"/>
    </source>
</evidence>
<evidence type="ECO:0000259" key="7">
    <source>
        <dbReference type="Pfam" id="PF12537"/>
    </source>
</evidence>
<feature type="transmembrane region" description="Helical" evidence="5">
    <location>
        <begin position="6"/>
        <end position="28"/>
    </location>
</feature>
<sequence length="431" mass="50677">MDGWSWIQNGFLLMASNIGFFFFAWFFFRAKLFKDYEVKNWTEVARGFVYTRLNPDSFRWFNWKLNLYATFFGLLFVLPFYQFWLLFSATRLKNRKHVLLLSIVSELIFLWLFYKIGEPFPISKMKSEEHVYTSWMSIEGGIGRIGVLGVTVMAFLSGFGAVNYPYSNMSFFRSKVNDAQIAQVEKHLHHTLDHLCMAKRKRLISDRSGKNGSTWGKSTDDEETSMKGYQELARELFLEMDELRNEKYRIAFSKTFQGRVYNLLGYFFSLYCLYKIFMSFINIIYDRKISIDPVTRGLSILFNTLNIPIDVPFWSQHISFILVGIIIASSIRGFLNVIMKFFYEYANSVTSNNIVLLIAQVMGMYFVSSVLLIRMSLPAEYRAIITEVLGDISFNFYHRWFDFIFIPSSMVTILLFFIISRMNRINSIDFT</sequence>
<evidence type="ECO:0000256" key="2">
    <source>
        <dbReference type="ARBA" id="ARBA00022692"/>
    </source>
</evidence>
<gene>
    <name evidence="8" type="ORF">PROFUN_08031</name>
</gene>
<name>A0A2P6NKI2_9EUKA</name>
<dbReference type="InParanoid" id="A0A2P6NKI2"/>
<dbReference type="OrthoDB" id="264392at2759"/>